<evidence type="ECO:0000313" key="2">
    <source>
        <dbReference type="Proteomes" id="UP001150942"/>
    </source>
</evidence>
<protein>
    <submittedName>
        <fullName evidence="1">Dimeric alpha-beta barrel</fullName>
    </submittedName>
</protein>
<name>A0A9W9JK16_9EURO</name>
<dbReference type="EMBL" id="JAPQKQ010000005">
    <property type="protein sequence ID" value="KAJ5197382.1"/>
    <property type="molecule type" value="Genomic_DNA"/>
</dbReference>
<comment type="caution">
    <text evidence="1">The sequence shown here is derived from an EMBL/GenBank/DDBJ whole genome shotgun (WGS) entry which is preliminary data.</text>
</comment>
<sequence length="80" mass="8807">MANPSSGRSPVDDLKDQAILIWAELQDPKDLELDPEWEGYFEPLARTPGNEGCGWARRQKRPDTILLITGKSSTGVSSGH</sequence>
<gene>
    <name evidence="1" type="ORF">N7449_007861</name>
</gene>
<proteinExistence type="predicted"/>
<accession>A0A9W9JK16</accession>
<dbReference type="Proteomes" id="UP001150942">
    <property type="component" value="Unassembled WGS sequence"/>
</dbReference>
<dbReference type="AlphaFoldDB" id="A0A9W9JK16"/>
<evidence type="ECO:0000313" key="1">
    <source>
        <dbReference type="EMBL" id="KAJ5197382.1"/>
    </source>
</evidence>
<keyword evidence="2" id="KW-1185">Reference proteome</keyword>
<reference evidence="1" key="1">
    <citation type="submission" date="2022-11" db="EMBL/GenBank/DDBJ databases">
        <authorList>
            <person name="Petersen C."/>
        </authorList>
    </citation>
    <scope>NUCLEOTIDE SEQUENCE</scope>
    <source>
        <strain evidence="1">IBT 20477</strain>
    </source>
</reference>
<dbReference type="OrthoDB" id="3450712at2759"/>
<reference evidence="1" key="2">
    <citation type="journal article" date="2023" name="IMA Fungus">
        <title>Comparative genomic study of the Penicillium genus elucidates a diverse pangenome and 15 lateral gene transfer events.</title>
        <authorList>
            <person name="Petersen C."/>
            <person name="Sorensen T."/>
            <person name="Nielsen M.R."/>
            <person name="Sondergaard T.E."/>
            <person name="Sorensen J.L."/>
            <person name="Fitzpatrick D.A."/>
            <person name="Frisvad J.C."/>
            <person name="Nielsen K.L."/>
        </authorList>
    </citation>
    <scope>NUCLEOTIDE SEQUENCE</scope>
    <source>
        <strain evidence="1">IBT 20477</strain>
    </source>
</reference>
<organism evidence="1 2">
    <name type="scientific">Penicillium cf. viridicatum</name>
    <dbReference type="NCBI Taxonomy" id="2972119"/>
    <lineage>
        <taxon>Eukaryota</taxon>
        <taxon>Fungi</taxon>
        <taxon>Dikarya</taxon>
        <taxon>Ascomycota</taxon>
        <taxon>Pezizomycotina</taxon>
        <taxon>Eurotiomycetes</taxon>
        <taxon>Eurotiomycetidae</taxon>
        <taxon>Eurotiales</taxon>
        <taxon>Aspergillaceae</taxon>
        <taxon>Penicillium</taxon>
    </lineage>
</organism>